<proteinExistence type="predicted"/>
<dbReference type="EMBL" id="UFQT01000387">
    <property type="protein sequence ID" value="SSX23820.1"/>
    <property type="molecule type" value="Genomic_DNA"/>
</dbReference>
<accession>A0A336M192</accession>
<name>A0A336M192_CULSO</name>
<feature type="compositionally biased region" description="Basic residues" evidence="1">
    <location>
        <begin position="479"/>
        <end position="496"/>
    </location>
</feature>
<organism evidence="2">
    <name type="scientific">Culicoides sonorensis</name>
    <name type="common">Biting midge</name>
    <dbReference type="NCBI Taxonomy" id="179676"/>
    <lineage>
        <taxon>Eukaryota</taxon>
        <taxon>Metazoa</taxon>
        <taxon>Ecdysozoa</taxon>
        <taxon>Arthropoda</taxon>
        <taxon>Hexapoda</taxon>
        <taxon>Insecta</taxon>
        <taxon>Pterygota</taxon>
        <taxon>Neoptera</taxon>
        <taxon>Endopterygota</taxon>
        <taxon>Diptera</taxon>
        <taxon>Nematocera</taxon>
        <taxon>Chironomoidea</taxon>
        <taxon>Ceratopogonidae</taxon>
        <taxon>Ceratopogoninae</taxon>
        <taxon>Culicoides</taxon>
        <taxon>Monoculicoides</taxon>
    </lineage>
</organism>
<sequence>MEEKTSIIKQFMRKLDFTSINFYINHTNEEESVTFLEKEKKAEIIIHSYDLETDIHFMMQVVLINHRTDIVIHYGTQTWEFDGSRSLNRHFANIFHIEPSLISTFNAGEFPEPEVYCTYIEPHNSVSEYQVHHQNIRLLTVNGEVCDDPDLLEWIDQNFSQITHKYFTYFIEITCSDLIRQKQAILENISRCCRAIVGDFIILLKSRFLPLYGKGIVDESPDQFQAISISNGHDTEKNVIDLTLALPDETGTENHAIKSTTDDIVETCSKIYSQEELILDNNQPSKFEKLLNGLWNCDKWPIEEIKVNMQQMERETDMISKYIPKEGLARKFWEANPPKHTKKNMMVKIERLPKMSNQSVKNFYKNKDIETSSVPSEYSSFKNGSIINSTVVEALRKDDKGTDNSIQKKTYFNNLNNNDNLNNSWYIIDSEDEEGTTLKRKSQETHGNSVSKFFKNEELRQQRQSLKSNAMKKPANPKPKSKPSKPHFSSKPKKPRALVIIAEGPDKITTHYKTVPLKSHLNQINDTQESMFYDLQKASRDRAAKHESVKRIVAERRNNPYFSSNELSRGARMCQLANIQASLPKPRSFQKTVPQNVTSKVIEVHDSPEKSEPMEVDQMDKDALWTRRDYRPSLEKFDVPLNFSNNLRQKEEINFDLMNFE</sequence>
<evidence type="ECO:0000313" key="2">
    <source>
        <dbReference type="EMBL" id="SSX23820.1"/>
    </source>
</evidence>
<reference evidence="2" key="1">
    <citation type="submission" date="2018-07" db="EMBL/GenBank/DDBJ databases">
        <authorList>
            <person name="Quirk P.G."/>
            <person name="Krulwich T.A."/>
        </authorList>
    </citation>
    <scope>NUCLEOTIDE SEQUENCE</scope>
</reference>
<dbReference type="AlphaFoldDB" id="A0A336M192"/>
<feature type="region of interest" description="Disordered" evidence="1">
    <location>
        <begin position="437"/>
        <end position="496"/>
    </location>
</feature>
<gene>
    <name evidence="2" type="primary">CSON009668</name>
</gene>
<evidence type="ECO:0000256" key="1">
    <source>
        <dbReference type="SAM" id="MobiDB-lite"/>
    </source>
</evidence>
<dbReference type="VEuPathDB" id="VectorBase:CSON009668"/>
<protein>
    <submittedName>
        <fullName evidence="2">CSON009668 protein</fullName>
    </submittedName>
</protein>